<dbReference type="Gene3D" id="1.25.10.10">
    <property type="entry name" value="Leucine-rich Repeat Variant"/>
    <property type="match status" value="1"/>
</dbReference>
<keyword evidence="10" id="KW-1185">Reference proteome</keyword>
<keyword evidence="6" id="KW-0677">Repeat</keyword>
<keyword evidence="7" id="KW-0833">Ubl conjugation pathway</keyword>
<dbReference type="Pfam" id="PF07725">
    <property type="entry name" value="LRR_3"/>
    <property type="match status" value="1"/>
</dbReference>
<dbReference type="InterPro" id="IPR027417">
    <property type="entry name" value="P-loop_NTPase"/>
</dbReference>
<dbReference type="InterPro" id="IPR042197">
    <property type="entry name" value="Apaf_helical"/>
</dbReference>
<feature type="domain" description="U-box" evidence="8">
    <location>
        <begin position="91"/>
        <end position="164"/>
    </location>
</feature>
<dbReference type="InterPro" id="IPR011713">
    <property type="entry name" value="Leu-rich_rpt_3"/>
</dbReference>
<dbReference type="InterPro" id="IPR044974">
    <property type="entry name" value="Disease_R_plants"/>
</dbReference>
<dbReference type="PANTHER" id="PTHR11017">
    <property type="entry name" value="LEUCINE-RICH REPEAT-CONTAINING PROTEIN"/>
    <property type="match status" value="1"/>
</dbReference>
<dbReference type="EC" id="2.3.2.27" evidence="3"/>
<evidence type="ECO:0000256" key="1">
    <source>
        <dbReference type="ARBA" id="ARBA00000900"/>
    </source>
</evidence>
<dbReference type="PROSITE" id="PS51698">
    <property type="entry name" value="U_BOX"/>
    <property type="match status" value="1"/>
</dbReference>
<dbReference type="InterPro" id="IPR013083">
    <property type="entry name" value="Znf_RING/FYVE/PHD"/>
</dbReference>
<dbReference type="Gene3D" id="3.30.40.10">
    <property type="entry name" value="Zinc/RING finger domain, C3HC4 (zinc finger)"/>
    <property type="match status" value="1"/>
</dbReference>
<organism evidence="9 10">
    <name type="scientific">Brassica napus</name>
    <name type="common">Rape</name>
    <dbReference type="NCBI Taxonomy" id="3708"/>
    <lineage>
        <taxon>Eukaryota</taxon>
        <taxon>Viridiplantae</taxon>
        <taxon>Streptophyta</taxon>
        <taxon>Embryophyta</taxon>
        <taxon>Tracheophyta</taxon>
        <taxon>Spermatophyta</taxon>
        <taxon>Magnoliopsida</taxon>
        <taxon>eudicotyledons</taxon>
        <taxon>Gunneridae</taxon>
        <taxon>Pentapetalae</taxon>
        <taxon>rosids</taxon>
        <taxon>malvids</taxon>
        <taxon>Brassicales</taxon>
        <taxon>Brassicaceae</taxon>
        <taxon>Brassiceae</taxon>
        <taxon>Brassica</taxon>
    </lineage>
</organism>
<dbReference type="Pfam" id="PF00931">
    <property type="entry name" value="NB-ARC"/>
    <property type="match status" value="1"/>
</dbReference>
<evidence type="ECO:0000313" key="10">
    <source>
        <dbReference type="Proteomes" id="UP000824890"/>
    </source>
</evidence>
<evidence type="ECO:0000256" key="2">
    <source>
        <dbReference type="ARBA" id="ARBA00004906"/>
    </source>
</evidence>
<keyword evidence="5" id="KW-0808">Transferase</keyword>
<dbReference type="Pfam" id="PF04564">
    <property type="entry name" value="U-box"/>
    <property type="match status" value="1"/>
</dbReference>
<comment type="catalytic activity">
    <reaction evidence="1">
        <text>S-ubiquitinyl-[E2 ubiquitin-conjugating enzyme]-L-cysteine + [acceptor protein]-L-lysine = [E2 ubiquitin-conjugating enzyme]-L-cysteine + N(6)-ubiquitinyl-[acceptor protein]-L-lysine.</text>
        <dbReference type="EC" id="2.3.2.27"/>
    </reaction>
</comment>
<dbReference type="InterPro" id="IPR011989">
    <property type="entry name" value="ARM-like"/>
</dbReference>
<dbReference type="InterPro" id="IPR016024">
    <property type="entry name" value="ARM-type_fold"/>
</dbReference>
<dbReference type="PRINTS" id="PR00364">
    <property type="entry name" value="DISEASERSIST"/>
</dbReference>
<evidence type="ECO:0000256" key="7">
    <source>
        <dbReference type="ARBA" id="ARBA00022786"/>
    </source>
</evidence>
<dbReference type="CDD" id="cd16664">
    <property type="entry name" value="RING-Ubox_PUB"/>
    <property type="match status" value="1"/>
</dbReference>
<evidence type="ECO:0000256" key="6">
    <source>
        <dbReference type="ARBA" id="ARBA00022737"/>
    </source>
</evidence>
<dbReference type="InterPro" id="IPR032675">
    <property type="entry name" value="LRR_dom_sf"/>
</dbReference>
<dbReference type="InterPro" id="IPR045210">
    <property type="entry name" value="RING-Ubox_PUB"/>
</dbReference>
<dbReference type="SUPFAM" id="SSF57850">
    <property type="entry name" value="RING/U-box"/>
    <property type="match status" value="1"/>
</dbReference>
<dbReference type="EMBL" id="JAGKQM010000003">
    <property type="protein sequence ID" value="KAH0931705.1"/>
    <property type="molecule type" value="Genomic_DNA"/>
</dbReference>
<evidence type="ECO:0000256" key="3">
    <source>
        <dbReference type="ARBA" id="ARBA00012483"/>
    </source>
</evidence>
<evidence type="ECO:0000313" key="9">
    <source>
        <dbReference type="EMBL" id="KAH0931705.1"/>
    </source>
</evidence>
<dbReference type="PANTHER" id="PTHR11017:SF320">
    <property type="entry name" value="BNAANNG27760D PROTEIN"/>
    <property type="match status" value="1"/>
</dbReference>
<keyword evidence="4" id="KW-0433">Leucine-rich repeat</keyword>
<name>A0ABQ8DT90_BRANA</name>
<dbReference type="SUPFAM" id="SSF52058">
    <property type="entry name" value="L domain-like"/>
    <property type="match status" value="1"/>
</dbReference>
<dbReference type="SMART" id="SM00504">
    <property type="entry name" value="Ubox"/>
    <property type="match status" value="1"/>
</dbReference>
<evidence type="ECO:0000256" key="4">
    <source>
        <dbReference type="ARBA" id="ARBA00022614"/>
    </source>
</evidence>
<gene>
    <name evidence="9" type="ORF">HID58_008822</name>
</gene>
<dbReference type="Proteomes" id="UP000824890">
    <property type="component" value="Unassembled WGS sequence"/>
</dbReference>
<dbReference type="SUPFAM" id="SSF52540">
    <property type="entry name" value="P-loop containing nucleoside triphosphate hydrolases"/>
    <property type="match status" value="1"/>
</dbReference>
<dbReference type="Gene3D" id="3.80.10.10">
    <property type="entry name" value="Ribonuclease Inhibitor"/>
    <property type="match status" value="2"/>
</dbReference>
<dbReference type="InterPro" id="IPR002182">
    <property type="entry name" value="NB-ARC"/>
</dbReference>
<proteinExistence type="predicted"/>
<comment type="pathway">
    <text evidence="2">Protein modification; protein ubiquitination.</text>
</comment>
<comment type="caution">
    <text evidence="9">The sequence shown here is derived from an EMBL/GenBank/DDBJ whole genome shotgun (WGS) entry which is preliminary data.</text>
</comment>
<dbReference type="Gene3D" id="3.40.50.300">
    <property type="entry name" value="P-loop containing nucleotide triphosphate hydrolases"/>
    <property type="match status" value="1"/>
</dbReference>
<reference evidence="9 10" key="1">
    <citation type="submission" date="2021-05" db="EMBL/GenBank/DDBJ databases">
        <title>Genome Assembly of Synthetic Allotetraploid Brassica napus Reveals Homoeologous Exchanges between Subgenomes.</title>
        <authorList>
            <person name="Davis J.T."/>
        </authorList>
    </citation>
    <scope>NUCLEOTIDE SEQUENCE [LARGE SCALE GENOMIC DNA]</scope>
    <source>
        <strain evidence="10">cv. Da-Ae</strain>
        <tissue evidence="9">Seedling</tissue>
    </source>
</reference>
<dbReference type="SUPFAM" id="SSF48371">
    <property type="entry name" value="ARM repeat"/>
    <property type="match status" value="1"/>
</dbReference>
<accession>A0ABQ8DT90</accession>
<protein>
    <recommendedName>
        <fullName evidence="3">RING-type E3 ubiquitin transferase</fullName>
        <ecNumber evidence="3">2.3.2.27</ecNumber>
    </recommendedName>
</protein>
<sequence>MTVLTFALSMEESTAESTAATADALRMELKKTIAEILDDGGVSEDRGETDGSSRVLKAIDEAVRMLNLLREVESKLPDSDTSSSSPTSLPEVPKEFKCMLSHAIMSEPVVIASGQTYERRYIQQWLMCKVTCPKTREVLSHRLWSPNYLVAELIAQWCQANKYDRPEPSDKPIGLFNDDIDLLLQRISSPSSVEDQTKAANELRRQTKRFDNVPASFVAEIPESITRLLTPLSALGEDIDSNPGFQKDIITALLYISGLEENKTAVAQHPLVIPLLTKSLKQGTAKTRRNSAEALWLLSKLDSNKTIIGNSETLKALVHVIKEDHFTAAISASYAVFHLCCLPENMGKVVSEGLIPALINRIKERSYVYIYFALLALMTAQNGVIEEIEDLGFVDGMFSILRNTSCSVTEENGTLIFRRMCGLKTGDRDRERTRLKLIKEEEDKYSTFSKLAKQGSQRAVMEAEAILQWIKRSGTEAKAEMTWQRRKQQAEIEVFSPAIQAPLLLIRRSIWSRYRIRRRPRRPQAPEMVRYAIARLPPHSFMESGTATVSSSALEFGSEFWIFVLLGMNLSSWWRPRIENKVEHVQAETSNSHVSLLPPAKYSEADLINDLATNIMGVLALTPSHDFHDFVGIEDRVTEMKTMLSLQKKDVKVIGIWGPAGIGKTTAARVLYDQVSPEFQFSTFLENIKGCFKRSFGNDHQLKLRFQEKLLSQIFNQKDIVVRHLGGAPQKLNDQKVLVVLDEVDSWWQLEEVANRAWFGRGSMVIITTEDRKLLKALGLEANQIYKMKFPTTDEALQILCLYAFGQKFPNYDFETLAWEVTELAGNLPLGLRVMGSYLRGMSKKEWIDALPSLRSSLDSEIESTLKLSYNVLSNKEKSLFLHIACFFAGFKVDRVKSILEKSDLNGTGTVLGIKLLKLEGEEIKISKSAFQGIRNLQFLDIDGGTLNTPEGLNCLPNKLRYIHWKQSPLRFWPSKFSEKLLVELIMPNSNFEKLWEGIKPFPCLKRMDLSSSEYLKEIPDLSKATSLEILDLHYCRSLLELPSSIGRLINLEKLDLHYCRSLEKLSGCSNLEKISGCSSLKELDLSDSGIGALELPSSVSTWSCFYRLNMSGLSDLKKFPKVPYSIVELVLSGTGIEEVPPWIENLFRLQQLIMFGCRNLEIVSPNISKLENLQTIALCKHDDVPEMSYGDEVFTAVIVGGPDSHGIWRFRSDLNVHYILPICLPKKALTSPISLHLFSGGLKTIPDCIRRLSGLSELSITGCIILTELPQLPGSCLSLDAHFCRSLRRINSSFQNPNICLNFAGCYNLNQKARKLIQTSVCKYALLPGNIVPAHFTRRAFSSSLTIDLTPRPLPSSFRFKACILLSKVSFHYLREQNVFCRVRGKQNGLTVLYGSNQIHHMPCLGTSQNHLYIFEDSFSLNQHFPEAEVTTFSELSFLFTVDDYKALVVYGCGVRILEVLDGKETE</sequence>
<dbReference type="InterPro" id="IPR003613">
    <property type="entry name" value="Ubox_domain"/>
</dbReference>
<evidence type="ECO:0000256" key="5">
    <source>
        <dbReference type="ARBA" id="ARBA00022679"/>
    </source>
</evidence>
<dbReference type="Gene3D" id="1.10.8.430">
    <property type="entry name" value="Helical domain of apoptotic protease-activating factors"/>
    <property type="match status" value="1"/>
</dbReference>
<evidence type="ECO:0000259" key="8">
    <source>
        <dbReference type="PROSITE" id="PS51698"/>
    </source>
</evidence>